<evidence type="ECO:0000313" key="1">
    <source>
        <dbReference type="EMBL" id="CAG8443871.1"/>
    </source>
</evidence>
<proteinExistence type="predicted"/>
<dbReference type="Proteomes" id="UP000789525">
    <property type="component" value="Unassembled WGS sequence"/>
</dbReference>
<evidence type="ECO:0000313" key="2">
    <source>
        <dbReference type="Proteomes" id="UP000789525"/>
    </source>
</evidence>
<dbReference type="EMBL" id="CAJVPT010000389">
    <property type="protein sequence ID" value="CAG8443871.1"/>
    <property type="molecule type" value="Genomic_DNA"/>
</dbReference>
<name>A0ACA9JZS2_9GLOM</name>
<organism evidence="1 2">
    <name type="scientific">Acaulospora colombiana</name>
    <dbReference type="NCBI Taxonomy" id="27376"/>
    <lineage>
        <taxon>Eukaryota</taxon>
        <taxon>Fungi</taxon>
        <taxon>Fungi incertae sedis</taxon>
        <taxon>Mucoromycota</taxon>
        <taxon>Glomeromycotina</taxon>
        <taxon>Glomeromycetes</taxon>
        <taxon>Diversisporales</taxon>
        <taxon>Acaulosporaceae</taxon>
        <taxon>Acaulospora</taxon>
    </lineage>
</organism>
<keyword evidence="2" id="KW-1185">Reference proteome</keyword>
<gene>
    <name evidence="1" type="ORF">ACOLOM_LOCUS400</name>
</gene>
<comment type="caution">
    <text evidence="1">The sequence shown here is derived from an EMBL/GenBank/DDBJ whole genome shotgun (WGS) entry which is preliminary data.</text>
</comment>
<protein>
    <submittedName>
        <fullName evidence="1">9019_t:CDS:1</fullName>
    </submittedName>
</protein>
<accession>A0ACA9JZS2</accession>
<reference evidence="1" key="1">
    <citation type="submission" date="2021-06" db="EMBL/GenBank/DDBJ databases">
        <authorList>
            <person name="Kallberg Y."/>
            <person name="Tangrot J."/>
            <person name="Rosling A."/>
        </authorList>
    </citation>
    <scope>NUCLEOTIDE SEQUENCE</scope>
    <source>
        <strain evidence="1">CL356</strain>
    </source>
</reference>
<sequence length="408" mass="46534">MEGVARTITSENYDQYQKDAIQTLASYVQKQRLALPQGEIKFYRTVDPVLTGTLDILSKRIRTKLNQLIANVDLPGCEQLGRVTDAKEVDIWYKDIITLNDSLLDGANISLDEFTGRNRKFAASSATQLAPTIGKVQSKSGPVNVVYSRVIGRPQIKFKNKVDNSGAPFVPKLSYKPNGIVPFKEGSSHSHPYQYEITNIKYPSFIFEKNPPINYPSIETTPFTWVDTLEELSAVCQKLEASREFAVDLEHHDYRSYQGFTCLIQISTRDEDFIIDALELRDSLHTLNNAFTNPNILKVFHGADYDIQWLQKDFGVYVVNMFDTGAASYILVTLDRSAEVSLKVYETFGYDKTGKGPGGYQRLLDKWRATLDRQQFAVFRSLHEWRDTIARLEDESIKYYSVVYNIYS</sequence>